<dbReference type="RefSeq" id="WP_245426489.1">
    <property type="nucleotide sequence ID" value="NZ_QPJM01000018.1"/>
</dbReference>
<dbReference type="PANTHER" id="PTHR42794">
    <property type="entry name" value="HEMIN IMPORT ATP-BINDING PROTEIN HMUV"/>
    <property type="match status" value="1"/>
</dbReference>
<dbReference type="FunFam" id="3.40.50.300:FF:000134">
    <property type="entry name" value="Iron-enterobactin ABC transporter ATP-binding protein"/>
    <property type="match status" value="1"/>
</dbReference>
<dbReference type="SUPFAM" id="SSF52540">
    <property type="entry name" value="P-loop containing nucleoside triphosphate hydrolases"/>
    <property type="match status" value="1"/>
</dbReference>
<sequence>MSHTVLNADAVTYRIAGETLVDKASLTIECGARLAIIGPNGAGKSTLLRMLAGLLQPACGNITLNDKSVSHLTPLERARQFAFVGQTDTPELQLSVEDYVSLGRIPHVGAFTKVREREIVVEALHRAKIAQFSRRAIGSLSGGERQRVQLARAIAQQPAVLFLDEPTNHLDPRARSELLSLVAGLDLTTIAVLHDLPLVAPFATHVAVMHNARVVATGTPDETLTPRVVGDVFNLDVLRLRHPSQNRDLMVFETPEPSPSVNPTHGAFDEKDNSCPRTDRSLDARFRIPGYCRQLRQAVDFRCRAKTSRGPGS</sequence>
<dbReference type="PROSITE" id="PS00211">
    <property type="entry name" value="ABC_TRANSPORTER_1"/>
    <property type="match status" value="1"/>
</dbReference>
<feature type="region of interest" description="Disordered" evidence="7">
    <location>
        <begin position="254"/>
        <end position="276"/>
    </location>
</feature>
<comment type="function">
    <text evidence="6">Part of the ABC transporter complex HmuTUV involved in hemin import. Responsible for energy coupling to the transport system.</text>
</comment>
<gene>
    <name evidence="9" type="ORF">C7476_11851</name>
</gene>
<dbReference type="SMART" id="SM00382">
    <property type="entry name" value="AAA"/>
    <property type="match status" value="1"/>
</dbReference>
<dbReference type="EMBL" id="QPJM01000018">
    <property type="protein sequence ID" value="RCW79338.1"/>
    <property type="molecule type" value="Genomic_DNA"/>
</dbReference>
<protein>
    <submittedName>
        <fullName evidence="9">Iron complex transport system ATP-binding protein</fullName>
    </submittedName>
</protein>
<dbReference type="Gene3D" id="3.40.50.300">
    <property type="entry name" value="P-loop containing nucleotide triphosphate hydrolases"/>
    <property type="match status" value="1"/>
</dbReference>
<keyword evidence="5" id="KW-1278">Translocase</keyword>
<keyword evidence="10" id="KW-1185">Reference proteome</keyword>
<evidence type="ECO:0000256" key="7">
    <source>
        <dbReference type="SAM" id="MobiDB-lite"/>
    </source>
</evidence>
<proteinExistence type="inferred from homology"/>
<reference evidence="9 10" key="1">
    <citation type="submission" date="2018-07" db="EMBL/GenBank/DDBJ databases">
        <title>Genomic Encyclopedia of Type Strains, Phase III (KMG-III): the genomes of soil and plant-associated and newly described type strains.</title>
        <authorList>
            <person name="Whitman W."/>
        </authorList>
    </citation>
    <scope>NUCLEOTIDE SEQUENCE [LARGE SCALE GENOMIC DNA]</scope>
    <source>
        <strain evidence="9 10">31-25a</strain>
    </source>
</reference>
<dbReference type="PANTHER" id="PTHR42794:SF1">
    <property type="entry name" value="HEMIN IMPORT ATP-BINDING PROTEIN HMUV"/>
    <property type="match status" value="1"/>
</dbReference>
<evidence type="ECO:0000256" key="1">
    <source>
        <dbReference type="ARBA" id="ARBA00005417"/>
    </source>
</evidence>
<dbReference type="InterPro" id="IPR003593">
    <property type="entry name" value="AAA+_ATPase"/>
</dbReference>
<evidence type="ECO:0000256" key="5">
    <source>
        <dbReference type="ARBA" id="ARBA00022967"/>
    </source>
</evidence>
<dbReference type="Proteomes" id="UP000253324">
    <property type="component" value="Unassembled WGS sequence"/>
</dbReference>
<feature type="domain" description="ABC transporter" evidence="8">
    <location>
        <begin position="6"/>
        <end position="236"/>
    </location>
</feature>
<comment type="similarity">
    <text evidence="1">Belongs to the ABC transporter superfamily.</text>
</comment>
<evidence type="ECO:0000256" key="2">
    <source>
        <dbReference type="ARBA" id="ARBA00022448"/>
    </source>
</evidence>
<evidence type="ECO:0000259" key="8">
    <source>
        <dbReference type="PROSITE" id="PS50893"/>
    </source>
</evidence>
<dbReference type="Pfam" id="PF00005">
    <property type="entry name" value="ABC_tran"/>
    <property type="match status" value="1"/>
</dbReference>
<dbReference type="GO" id="GO:0016887">
    <property type="term" value="F:ATP hydrolysis activity"/>
    <property type="evidence" value="ECO:0007669"/>
    <property type="project" value="InterPro"/>
</dbReference>
<name>A0A368YIK9_9HYPH</name>
<dbReference type="PROSITE" id="PS50893">
    <property type="entry name" value="ABC_TRANSPORTER_2"/>
    <property type="match status" value="1"/>
</dbReference>
<evidence type="ECO:0000256" key="6">
    <source>
        <dbReference type="ARBA" id="ARBA00037066"/>
    </source>
</evidence>
<keyword evidence="4 9" id="KW-0067">ATP-binding</keyword>
<dbReference type="CDD" id="cd03214">
    <property type="entry name" value="ABC_Iron-Siderophores_B12_Hemin"/>
    <property type="match status" value="1"/>
</dbReference>
<dbReference type="GO" id="GO:0005524">
    <property type="term" value="F:ATP binding"/>
    <property type="evidence" value="ECO:0007669"/>
    <property type="project" value="UniProtKB-KW"/>
</dbReference>
<accession>A0A368YIK9</accession>
<evidence type="ECO:0000256" key="4">
    <source>
        <dbReference type="ARBA" id="ARBA00022840"/>
    </source>
</evidence>
<feature type="compositionally biased region" description="Basic and acidic residues" evidence="7">
    <location>
        <begin position="267"/>
        <end position="276"/>
    </location>
</feature>
<evidence type="ECO:0000256" key="3">
    <source>
        <dbReference type="ARBA" id="ARBA00022741"/>
    </source>
</evidence>
<keyword evidence="2" id="KW-0813">Transport</keyword>
<dbReference type="AlphaFoldDB" id="A0A368YIK9"/>
<dbReference type="InterPro" id="IPR003439">
    <property type="entry name" value="ABC_transporter-like_ATP-bd"/>
</dbReference>
<dbReference type="InterPro" id="IPR027417">
    <property type="entry name" value="P-loop_NTPase"/>
</dbReference>
<keyword evidence="3" id="KW-0547">Nucleotide-binding</keyword>
<dbReference type="InterPro" id="IPR017871">
    <property type="entry name" value="ABC_transporter-like_CS"/>
</dbReference>
<evidence type="ECO:0000313" key="9">
    <source>
        <dbReference type="EMBL" id="RCW79338.1"/>
    </source>
</evidence>
<comment type="caution">
    <text evidence="9">The sequence shown here is derived from an EMBL/GenBank/DDBJ whole genome shotgun (WGS) entry which is preliminary data.</text>
</comment>
<evidence type="ECO:0000313" key="10">
    <source>
        <dbReference type="Proteomes" id="UP000253324"/>
    </source>
</evidence>
<organism evidence="9 10">
    <name type="scientific">Phyllobacterium bourgognense</name>
    <dbReference type="NCBI Taxonomy" id="314236"/>
    <lineage>
        <taxon>Bacteria</taxon>
        <taxon>Pseudomonadati</taxon>
        <taxon>Pseudomonadota</taxon>
        <taxon>Alphaproteobacteria</taxon>
        <taxon>Hyphomicrobiales</taxon>
        <taxon>Phyllobacteriaceae</taxon>
        <taxon>Phyllobacterium</taxon>
    </lineage>
</organism>